<dbReference type="KEGG" id="gey:QMQ05_11105"/>
<dbReference type="EMBL" id="CP125942">
    <property type="protein sequence ID" value="XAO44903.1"/>
    <property type="molecule type" value="Genomic_DNA"/>
</dbReference>
<name>A0AAU6WCQ2_9MICC</name>
<dbReference type="GO" id="GO:0016787">
    <property type="term" value="F:hydrolase activity"/>
    <property type="evidence" value="ECO:0007669"/>
    <property type="project" value="UniProtKB-KW"/>
</dbReference>
<reference evidence="2 3" key="1">
    <citation type="submission" date="2023-05" db="EMBL/GenBank/DDBJ databases">
        <title>Glutamicibacter sp. B1, complete genome.</title>
        <authorList>
            <person name="Long Y.H."/>
            <person name="Fang T."/>
            <person name="Li X.Y."/>
        </authorList>
    </citation>
    <scope>NUCLEOTIDE SEQUENCE [LARGE SCALE GENOMIC DNA]</scope>
    <source>
        <strain evidence="2 3">B1</strain>
    </source>
</reference>
<dbReference type="Proteomes" id="UP001486888">
    <property type="component" value="Chromosome"/>
</dbReference>
<dbReference type="Gene3D" id="3.40.50.1820">
    <property type="entry name" value="alpha/beta hydrolase"/>
    <property type="match status" value="2"/>
</dbReference>
<dbReference type="SUPFAM" id="SSF53474">
    <property type="entry name" value="alpha/beta-Hydrolases"/>
    <property type="match status" value="1"/>
</dbReference>
<dbReference type="RefSeq" id="WP_345470041.1">
    <property type="nucleotide sequence ID" value="NZ_CP125942.1"/>
</dbReference>
<organism evidence="2 3">
    <name type="scientific">Glutamicibacter ectropisis</name>
    <dbReference type="NCBI Taxonomy" id="3046593"/>
    <lineage>
        <taxon>Bacteria</taxon>
        <taxon>Bacillati</taxon>
        <taxon>Actinomycetota</taxon>
        <taxon>Actinomycetes</taxon>
        <taxon>Micrococcales</taxon>
        <taxon>Micrococcaceae</taxon>
        <taxon>Glutamicibacter</taxon>
    </lineage>
</organism>
<dbReference type="AlphaFoldDB" id="A0AAU6WCQ2"/>
<protein>
    <submittedName>
        <fullName evidence="2">Alpha/beta hydrolase fold domain-containing protein</fullName>
    </submittedName>
</protein>
<dbReference type="Pfam" id="PF07859">
    <property type="entry name" value="Abhydrolase_3"/>
    <property type="match status" value="1"/>
</dbReference>
<proteinExistence type="predicted"/>
<evidence type="ECO:0000259" key="1">
    <source>
        <dbReference type="Pfam" id="PF07859"/>
    </source>
</evidence>
<sequence>MATTWAALVAGIIGRTRMRGVSIEYRFAAPEHPFPAAVEDSVTAYRGLLASGIFALLIPAGSHEILLDDALRVAARAAEADDAVPLEITLGVPHVFQGFTSALYEGAAALDSVATILYAQLGSTLEPCGSMTDELQS</sequence>
<keyword evidence="3" id="KW-1185">Reference proteome</keyword>
<dbReference type="InterPro" id="IPR029058">
    <property type="entry name" value="AB_hydrolase_fold"/>
</dbReference>
<evidence type="ECO:0000313" key="3">
    <source>
        <dbReference type="Proteomes" id="UP001486888"/>
    </source>
</evidence>
<evidence type="ECO:0000313" key="2">
    <source>
        <dbReference type="EMBL" id="XAO44903.1"/>
    </source>
</evidence>
<accession>A0AAU6WCQ2</accession>
<keyword evidence="2" id="KW-0378">Hydrolase</keyword>
<gene>
    <name evidence="2" type="ORF">QMQ05_11105</name>
</gene>
<dbReference type="InterPro" id="IPR013094">
    <property type="entry name" value="AB_hydrolase_3"/>
</dbReference>
<feature type="domain" description="Alpha/beta hydrolase fold-3" evidence="1">
    <location>
        <begin position="6"/>
        <end position="51"/>
    </location>
</feature>